<keyword evidence="3" id="KW-1185">Reference proteome</keyword>
<evidence type="ECO:0000313" key="3">
    <source>
        <dbReference type="Proteomes" id="UP000321039"/>
    </source>
</evidence>
<comment type="caution">
    <text evidence="2">The sequence shown here is derived from an EMBL/GenBank/DDBJ whole genome shotgun (WGS) entry which is preliminary data.</text>
</comment>
<feature type="transmembrane region" description="Helical" evidence="1">
    <location>
        <begin position="51"/>
        <end position="84"/>
    </location>
</feature>
<dbReference type="AlphaFoldDB" id="A0A5C9A6Z4"/>
<feature type="transmembrane region" description="Helical" evidence="1">
    <location>
        <begin position="15"/>
        <end position="39"/>
    </location>
</feature>
<name>A0A5C9A6Z4_9GAMM</name>
<keyword evidence="1" id="KW-0472">Membrane</keyword>
<feature type="transmembrane region" description="Helical" evidence="1">
    <location>
        <begin position="90"/>
        <end position="112"/>
    </location>
</feature>
<dbReference type="RefSeq" id="WP_148067000.1">
    <property type="nucleotide sequence ID" value="NZ_VRZA01000001.1"/>
</dbReference>
<feature type="transmembrane region" description="Helical" evidence="1">
    <location>
        <begin position="220"/>
        <end position="242"/>
    </location>
</feature>
<evidence type="ECO:0000256" key="1">
    <source>
        <dbReference type="SAM" id="Phobius"/>
    </source>
</evidence>
<dbReference type="Proteomes" id="UP000321039">
    <property type="component" value="Unassembled WGS sequence"/>
</dbReference>
<protein>
    <recommendedName>
        <fullName evidence="4">DUF2232 domain-containing protein</fullName>
    </recommendedName>
</protein>
<feature type="transmembrane region" description="Helical" evidence="1">
    <location>
        <begin position="154"/>
        <end position="173"/>
    </location>
</feature>
<evidence type="ECO:0000313" key="2">
    <source>
        <dbReference type="EMBL" id="TXS96735.1"/>
    </source>
</evidence>
<sequence>MKALAEFVMRGRFQALLVAVASAGSLMLCWISAAVVALVTLRKGAGQGAWLLLWALLPAGTLMFVFGDSGPLALLVSTAVLALVLRTTVSLPVTVLAAVPLGAVTGLGLIAFGQDLLAQMVGFFDQFLTTLEQQLATQDQQAAVELVRPTAAQIAGMMGAATSLLSIACLLLARWWQAVLYNPGGFATEFRALYYPPAVTLALTLAALALASLGVEYRTWAVICLIPLNFAGLALVHARVAWRGQGSGWLIVFYLLWLFLDPVKLAVVAAAIADSWLRFRQRWVAKSNGDSQD</sequence>
<reference evidence="2 3" key="1">
    <citation type="submission" date="2019-08" db="EMBL/GenBank/DDBJ databases">
        <title>Parahaliea maris sp. nov., isolated from the surface seawater.</title>
        <authorList>
            <person name="Liu Y."/>
        </authorList>
    </citation>
    <scope>NUCLEOTIDE SEQUENCE [LARGE SCALE GENOMIC DNA]</scope>
    <source>
        <strain evidence="2 3">HSLHS9</strain>
    </source>
</reference>
<organism evidence="2 3">
    <name type="scientific">Parahaliea maris</name>
    <dbReference type="NCBI Taxonomy" id="2716870"/>
    <lineage>
        <taxon>Bacteria</taxon>
        <taxon>Pseudomonadati</taxon>
        <taxon>Pseudomonadota</taxon>
        <taxon>Gammaproteobacteria</taxon>
        <taxon>Cellvibrionales</taxon>
        <taxon>Halieaceae</taxon>
        <taxon>Parahaliea</taxon>
    </lineage>
</organism>
<dbReference type="EMBL" id="VRZA01000001">
    <property type="protein sequence ID" value="TXS96735.1"/>
    <property type="molecule type" value="Genomic_DNA"/>
</dbReference>
<feature type="transmembrane region" description="Helical" evidence="1">
    <location>
        <begin position="193"/>
        <end position="213"/>
    </location>
</feature>
<keyword evidence="1" id="KW-1133">Transmembrane helix</keyword>
<evidence type="ECO:0008006" key="4">
    <source>
        <dbReference type="Google" id="ProtNLM"/>
    </source>
</evidence>
<feature type="transmembrane region" description="Helical" evidence="1">
    <location>
        <begin position="248"/>
        <end position="273"/>
    </location>
</feature>
<keyword evidence="1" id="KW-0812">Transmembrane</keyword>
<proteinExistence type="predicted"/>
<gene>
    <name evidence="2" type="ORF">FV139_04530</name>
</gene>
<accession>A0A5C9A6Z4</accession>